<feature type="domain" description="Major facilitator superfamily (MFS) profile" evidence="8">
    <location>
        <begin position="22"/>
        <end position="435"/>
    </location>
</feature>
<evidence type="ECO:0000256" key="3">
    <source>
        <dbReference type="ARBA" id="ARBA00022692"/>
    </source>
</evidence>
<reference evidence="9 10" key="1">
    <citation type="submission" date="2018-07" db="EMBL/GenBank/DDBJ databases">
        <title>Draft genome of the type strain Streptomyces armeniacus ATCC 15676.</title>
        <authorList>
            <person name="Labana P."/>
            <person name="Gosse J.T."/>
            <person name="Boddy C.N."/>
        </authorList>
    </citation>
    <scope>NUCLEOTIDE SEQUENCE [LARGE SCALE GENOMIC DNA]</scope>
    <source>
        <strain evidence="9 10">ATCC 15676</strain>
    </source>
</reference>
<dbReference type="RefSeq" id="WP_208881044.1">
    <property type="nucleotide sequence ID" value="NZ_CP031320.1"/>
</dbReference>
<feature type="region of interest" description="Disordered" evidence="6">
    <location>
        <begin position="438"/>
        <end position="461"/>
    </location>
</feature>
<protein>
    <submittedName>
        <fullName evidence="9">MFS transporter</fullName>
    </submittedName>
</protein>
<dbReference type="FunFam" id="1.20.1250.20:FF:000018">
    <property type="entry name" value="MFS transporter permease"/>
    <property type="match status" value="1"/>
</dbReference>
<feature type="transmembrane region" description="Helical" evidence="7">
    <location>
        <begin position="411"/>
        <end position="430"/>
    </location>
</feature>
<evidence type="ECO:0000259" key="8">
    <source>
        <dbReference type="PROSITE" id="PS50850"/>
    </source>
</evidence>
<keyword evidence="5 7" id="KW-0472">Membrane</keyword>
<dbReference type="GO" id="GO:0022857">
    <property type="term" value="F:transmembrane transporter activity"/>
    <property type="evidence" value="ECO:0007669"/>
    <property type="project" value="InterPro"/>
</dbReference>
<evidence type="ECO:0000256" key="6">
    <source>
        <dbReference type="SAM" id="MobiDB-lite"/>
    </source>
</evidence>
<dbReference type="EMBL" id="CP031320">
    <property type="protein sequence ID" value="AXK35111.1"/>
    <property type="molecule type" value="Genomic_DNA"/>
</dbReference>
<keyword evidence="3 7" id="KW-0812">Transmembrane</keyword>
<comment type="subcellular location">
    <subcellularLocation>
        <location evidence="1">Cell membrane</location>
        <topology evidence="1">Multi-pass membrane protein</topology>
    </subcellularLocation>
</comment>
<feature type="transmembrane region" description="Helical" evidence="7">
    <location>
        <begin position="21"/>
        <end position="44"/>
    </location>
</feature>
<sequence length="461" mass="48979">MKKSSAHFPVPESVARKTTWMIVPVILLMYFICYLDRVNISYAALQLNADIGLSDAAYGFGAGIFFVAYVAFQVPANMMLARFGPRRWLGCILGAWGLLAMLMAAITAPWHFFALRFLLGMAEAGFFPAMIYYLALWFPAERRGRITAIAIAAAPLSGLIGGPLSTWLMSSAHGLFGLRGWQSMFVIEALPAVLLGIWCFVKLPERPAAVAWLTAEEKTWLQGTLDAEAEEIQGARRSKGVLRTILSPLVLGLGLVYLALEFGEYALAFFLPKIIERFDTDMGGELSVSQIGLVTAIPSLAGVVAMVLWGRHSDRTRERTWHIAGPAMVGAVAIVAAGYTGSLVAAVLAFSVTAAGIFAAVPIFWQLPLRYLTGTAAAVSIAMINAMGNFSGLLGPSITGVLHDATGSYRAGLWVMGGFLVLAAAGALAVSRMAPVPGHQAPSQSSQTGQADNASAASATS</sequence>
<feature type="compositionally biased region" description="Polar residues" evidence="6">
    <location>
        <begin position="441"/>
        <end position="461"/>
    </location>
</feature>
<keyword evidence="4 7" id="KW-1133">Transmembrane helix</keyword>
<feature type="transmembrane region" description="Helical" evidence="7">
    <location>
        <begin position="321"/>
        <end position="339"/>
    </location>
</feature>
<feature type="transmembrane region" description="Helical" evidence="7">
    <location>
        <begin position="88"/>
        <end position="107"/>
    </location>
</feature>
<gene>
    <name evidence="9" type="ORF">DVA86_23150</name>
</gene>
<dbReference type="InterPro" id="IPR011701">
    <property type="entry name" value="MFS"/>
</dbReference>
<evidence type="ECO:0000256" key="7">
    <source>
        <dbReference type="SAM" id="Phobius"/>
    </source>
</evidence>
<dbReference type="PROSITE" id="PS50850">
    <property type="entry name" value="MFS"/>
    <property type="match status" value="1"/>
</dbReference>
<dbReference type="InterPro" id="IPR020846">
    <property type="entry name" value="MFS_dom"/>
</dbReference>
<dbReference type="KEGG" id="sarm:DVA86_23150"/>
<dbReference type="SUPFAM" id="SSF103473">
    <property type="entry name" value="MFS general substrate transporter"/>
    <property type="match status" value="1"/>
</dbReference>
<organism evidence="9 10">
    <name type="scientific">Streptomyces armeniacus</name>
    <dbReference type="NCBI Taxonomy" id="83291"/>
    <lineage>
        <taxon>Bacteria</taxon>
        <taxon>Bacillati</taxon>
        <taxon>Actinomycetota</taxon>
        <taxon>Actinomycetes</taxon>
        <taxon>Kitasatosporales</taxon>
        <taxon>Streptomycetaceae</taxon>
        <taxon>Streptomyces</taxon>
    </lineage>
</organism>
<dbReference type="Gene3D" id="1.20.1250.20">
    <property type="entry name" value="MFS general substrate transporter like domains"/>
    <property type="match status" value="2"/>
</dbReference>
<evidence type="ECO:0000313" key="10">
    <source>
        <dbReference type="Proteomes" id="UP000254425"/>
    </source>
</evidence>
<feature type="transmembrane region" description="Helical" evidence="7">
    <location>
        <begin position="245"/>
        <end position="271"/>
    </location>
</feature>
<evidence type="ECO:0000313" key="9">
    <source>
        <dbReference type="EMBL" id="AXK35111.1"/>
    </source>
</evidence>
<proteinExistence type="predicted"/>
<feature type="transmembrane region" description="Helical" evidence="7">
    <location>
        <begin position="372"/>
        <end position="391"/>
    </location>
</feature>
<keyword evidence="10" id="KW-1185">Reference proteome</keyword>
<feature type="transmembrane region" description="Helical" evidence="7">
    <location>
        <begin position="113"/>
        <end position="134"/>
    </location>
</feature>
<evidence type="ECO:0000256" key="2">
    <source>
        <dbReference type="ARBA" id="ARBA00022448"/>
    </source>
</evidence>
<feature type="transmembrane region" description="Helical" evidence="7">
    <location>
        <begin position="146"/>
        <end position="169"/>
    </location>
</feature>
<keyword evidence="2" id="KW-0813">Transport</keyword>
<dbReference type="CDD" id="cd17319">
    <property type="entry name" value="MFS_ExuT_GudP_like"/>
    <property type="match status" value="1"/>
</dbReference>
<dbReference type="PANTHER" id="PTHR43791">
    <property type="entry name" value="PERMEASE-RELATED"/>
    <property type="match status" value="1"/>
</dbReference>
<evidence type="ECO:0000256" key="1">
    <source>
        <dbReference type="ARBA" id="ARBA00004651"/>
    </source>
</evidence>
<evidence type="ECO:0000256" key="5">
    <source>
        <dbReference type="ARBA" id="ARBA00023136"/>
    </source>
</evidence>
<evidence type="ECO:0000256" key="4">
    <source>
        <dbReference type="ARBA" id="ARBA00022989"/>
    </source>
</evidence>
<feature type="transmembrane region" description="Helical" evidence="7">
    <location>
        <begin position="291"/>
        <end position="309"/>
    </location>
</feature>
<name>A0A345XTZ5_9ACTN</name>
<dbReference type="Pfam" id="PF07690">
    <property type="entry name" value="MFS_1"/>
    <property type="match status" value="1"/>
</dbReference>
<dbReference type="AlphaFoldDB" id="A0A345XTZ5"/>
<accession>A0A345XTZ5</accession>
<dbReference type="Proteomes" id="UP000254425">
    <property type="component" value="Chromosome"/>
</dbReference>
<feature type="transmembrane region" description="Helical" evidence="7">
    <location>
        <begin position="181"/>
        <end position="201"/>
    </location>
</feature>
<dbReference type="PANTHER" id="PTHR43791:SF36">
    <property type="entry name" value="TRANSPORTER, PUTATIVE (AFU_ORTHOLOGUE AFUA_6G08340)-RELATED"/>
    <property type="match status" value="1"/>
</dbReference>
<dbReference type="InterPro" id="IPR036259">
    <property type="entry name" value="MFS_trans_sf"/>
</dbReference>
<feature type="transmembrane region" description="Helical" evidence="7">
    <location>
        <begin position="345"/>
        <end position="365"/>
    </location>
</feature>
<dbReference type="GO" id="GO:0005886">
    <property type="term" value="C:plasma membrane"/>
    <property type="evidence" value="ECO:0007669"/>
    <property type="project" value="UniProtKB-SubCell"/>
</dbReference>
<feature type="transmembrane region" description="Helical" evidence="7">
    <location>
        <begin position="56"/>
        <end position="76"/>
    </location>
</feature>